<dbReference type="AlphaFoldDB" id="A0A843UJL3"/>
<dbReference type="EMBL" id="NMUH01000557">
    <property type="protein sequence ID" value="MQL81263.1"/>
    <property type="molecule type" value="Genomic_DNA"/>
</dbReference>
<proteinExistence type="predicted"/>
<accession>A0A843UJL3</accession>
<dbReference type="Proteomes" id="UP000652761">
    <property type="component" value="Unassembled WGS sequence"/>
</dbReference>
<evidence type="ECO:0000313" key="2">
    <source>
        <dbReference type="Proteomes" id="UP000652761"/>
    </source>
</evidence>
<reference evidence="1" key="1">
    <citation type="submission" date="2017-07" db="EMBL/GenBank/DDBJ databases">
        <title>Taro Niue Genome Assembly and Annotation.</title>
        <authorList>
            <person name="Atibalentja N."/>
            <person name="Keating K."/>
            <person name="Fields C.J."/>
        </authorList>
    </citation>
    <scope>NUCLEOTIDE SEQUENCE</scope>
    <source>
        <strain evidence="1">Niue_2</strain>
        <tissue evidence="1">Leaf</tissue>
    </source>
</reference>
<dbReference type="OrthoDB" id="599002at2759"/>
<evidence type="ECO:0000313" key="1">
    <source>
        <dbReference type="EMBL" id="MQL81263.1"/>
    </source>
</evidence>
<name>A0A843UJL3_COLES</name>
<sequence>MKEYEIVSRFMYKKYETILRFRRNCAYRNSKKNRSYSGSKTRNQRITYKCTKELNSVNRRLNIAITRVEKPYGQPNILAEYIAL</sequence>
<organism evidence="1 2">
    <name type="scientific">Colocasia esculenta</name>
    <name type="common">Wild taro</name>
    <name type="synonym">Arum esculentum</name>
    <dbReference type="NCBI Taxonomy" id="4460"/>
    <lineage>
        <taxon>Eukaryota</taxon>
        <taxon>Viridiplantae</taxon>
        <taxon>Streptophyta</taxon>
        <taxon>Embryophyta</taxon>
        <taxon>Tracheophyta</taxon>
        <taxon>Spermatophyta</taxon>
        <taxon>Magnoliopsida</taxon>
        <taxon>Liliopsida</taxon>
        <taxon>Araceae</taxon>
        <taxon>Aroideae</taxon>
        <taxon>Colocasieae</taxon>
        <taxon>Colocasia</taxon>
    </lineage>
</organism>
<gene>
    <name evidence="1" type="ORF">Taro_013722</name>
</gene>
<protein>
    <submittedName>
        <fullName evidence="1">Uncharacterized protein</fullName>
    </submittedName>
</protein>
<comment type="caution">
    <text evidence="1">The sequence shown here is derived from an EMBL/GenBank/DDBJ whole genome shotgun (WGS) entry which is preliminary data.</text>
</comment>
<keyword evidence="2" id="KW-1185">Reference proteome</keyword>